<dbReference type="PANTHER" id="PTHR43408">
    <property type="entry name" value="FMN REDUCTASE (NADPH)"/>
    <property type="match status" value="1"/>
</dbReference>
<keyword evidence="1" id="KW-0285">Flavoprotein</keyword>
<evidence type="ECO:0000256" key="2">
    <source>
        <dbReference type="ARBA" id="ARBA00022643"/>
    </source>
</evidence>
<feature type="compositionally biased region" description="Low complexity" evidence="4">
    <location>
        <begin position="201"/>
        <end position="216"/>
    </location>
</feature>
<feature type="region of interest" description="Disordered" evidence="4">
    <location>
        <begin position="189"/>
        <end position="221"/>
    </location>
</feature>
<dbReference type="NCBIfam" id="TIGR04037">
    <property type="entry name" value="LLM_duo_CE1759"/>
    <property type="match status" value="1"/>
</dbReference>
<sequence length="236" mass="24415">MTRHLVVIAAGLSNPSTTSLLGERIADAVTAQVGGRGESVSVEYIELRDLAVNLAHAMTTGGLPDPVLDQVKRTVSAADGLIAVTPVFKASYTGLFKSFFDVLDQDALVDMPVLIGATAGTPRHSLVLDYALRPLFTYMHATVLPTGVFAATEDFGADGSELERRINRAAGELATAMVSTQTGVAGFMQEGLGAGPVPADQGGASSSVGGARRQSGTELKPAVTDFTTLLRGHDGS</sequence>
<reference evidence="6 7" key="1">
    <citation type="submission" date="2020-02" db="EMBL/GenBank/DDBJ databases">
        <authorList>
            <person name="Sun Q."/>
        </authorList>
    </citation>
    <scope>NUCLEOTIDE SEQUENCE [LARGE SCALE GENOMIC DNA]</scope>
    <source>
        <strain evidence="6 7">YIM 13062</strain>
    </source>
</reference>
<comment type="caution">
    <text evidence="6">The sequence shown here is derived from an EMBL/GenBank/DDBJ whole genome shotgun (WGS) entry which is preliminary data.</text>
</comment>
<dbReference type="Gene3D" id="3.40.50.360">
    <property type="match status" value="1"/>
</dbReference>
<evidence type="ECO:0000256" key="1">
    <source>
        <dbReference type="ARBA" id="ARBA00022630"/>
    </source>
</evidence>
<gene>
    <name evidence="6" type="ORF">GTW58_09570</name>
</gene>
<evidence type="ECO:0000256" key="4">
    <source>
        <dbReference type="SAM" id="MobiDB-lite"/>
    </source>
</evidence>
<dbReference type="AlphaFoldDB" id="A0A846TX02"/>
<feature type="domain" description="NADPH-dependent FMN reductase-like" evidence="5">
    <location>
        <begin position="5"/>
        <end position="154"/>
    </location>
</feature>
<dbReference type="Proteomes" id="UP000521379">
    <property type="component" value="Unassembled WGS sequence"/>
</dbReference>
<dbReference type="RefSeq" id="WP_119933238.1">
    <property type="nucleotide sequence ID" value="NZ_JAAVUN010000018.1"/>
</dbReference>
<dbReference type="SUPFAM" id="SSF52218">
    <property type="entry name" value="Flavoproteins"/>
    <property type="match status" value="1"/>
</dbReference>
<evidence type="ECO:0000313" key="7">
    <source>
        <dbReference type="Proteomes" id="UP000521379"/>
    </source>
</evidence>
<dbReference type="InterPro" id="IPR005025">
    <property type="entry name" value="FMN_Rdtase-like_dom"/>
</dbReference>
<dbReference type="EMBL" id="JAAVUN010000018">
    <property type="protein sequence ID" value="NKE10174.1"/>
    <property type="molecule type" value="Genomic_DNA"/>
</dbReference>
<evidence type="ECO:0000259" key="5">
    <source>
        <dbReference type="Pfam" id="PF03358"/>
    </source>
</evidence>
<accession>A0A846TX02</accession>
<keyword evidence="3" id="KW-0560">Oxidoreductase</keyword>
<evidence type="ECO:0000256" key="3">
    <source>
        <dbReference type="ARBA" id="ARBA00023002"/>
    </source>
</evidence>
<organism evidence="6 7">
    <name type="scientific">Kocuria subflava</name>
    <dbReference type="NCBI Taxonomy" id="1736139"/>
    <lineage>
        <taxon>Bacteria</taxon>
        <taxon>Bacillati</taxon>
        <taxon>Actinomycetota</taxon>
        <taxon>Actinomycetes</taxon>
        <taxon>Micrococcales</taxon>
        <taxon>Micrococcaceae</taxon>
        <taxon>Kocuria</taxon>
    </lineage>
</organism>
<name>A0A846TX02_9MICC</name>
<dbReference type="PANTHER" id="PTHR43408:SF2">
    <property type="entry name" value="FMN REDUCTASE (NADPH)"/>
    <property type="match status" value="1"/>
</dbReference>
<dbReference type="Pfam" id="PF03358">
    <property type="entry name" value="FMN_red"/>
    <property type="match status" value="1"/>
</dbReference>
<keyword evidence="7" id="KW-1185">Reference proteome</keyword>
<dbReference type="InterPro" id="IPR023932">
    <property type="entry name" value="CE1759_FMN_reduct"/>
</dbReference>
<protein>
    <submittedName>
        <fullName evidence="6">FMN reductase</fullName>
    </submittedName>
</protein>
<dbReference type="GO" id="GO:0016491">
    <property type="term" value="F:oxidoreductase activity"/>
    <property type="evidence" value="ECO:0007669"/>
    <property type="project" value="UniProtKB-KW"/>
</dbReference>
<proteinExistence type="predicted"/>
<keyword evidence="2" id="KW-0288">FMN</keyword>
<dbReference type="InterPro" id="IPR051814">
    <property type="entry name" value="NAD(P)H-dep_FMN_reductase"/>
</dbReference>
<dbReference type="InterPro" id="IPR029039">
    <property type="entry name" value="Flavoprotein-like_sf"/>
</dbReference>
<evidence type="ECO:0000313" key="6">
    <source>
        <dbReference type="EMBL" id="NKE10174.1"/>
    </source>
</evidence>